<keyword evidence="2" id="KW-1185">Reference proteome</keyword>
<dbReference type="AlphaFoldDB" id="A0AAI9TS14"/>
<proteinExistence type="predicted"/>
<protein>
    <submittedName>
        <fullName evidence="1">Uncharacterized protein</fullName>
    </submittedName>
</protein>
<comment type="caution">
    <text evidence="1">The sequence shown here is derived from an EMBL/GenBank/DDBJ whole genome shotgun (WGS) entry which is preliminary data.</text>
</comment>
<gene>
    <name evidence="1" type="ORF">VN97_g804</name>
</gene>
<reference evidence="1" key="2">
    <citation type="journal article" date="2016" name="Fungal Biol.">
        <title>Ochratoxin A production by Penicillium thymicola.</title>
        <authorList>
            <person name="Nguyen H.D.T."/>
            <person name="McMullin D.R."/>
            <person name="Ponomareva E."/>
            <person name="Riley R."/>
            <person name="Pomraning K.R."/>
            <person name="Baker S.E."/>
            <person name="Seifert K.A."/>
        </authorList>
    </citation>
    <scope>NUCLEOTIDE SEQUENCE</scope>
    <source>
        <strain evidence="1">DAOM 180753</strain>
    </source>
</reference>
<organism evidence="1 2">
    <name type="scientific">Penicillium thymicola</name>
    <dbReference type="NCBI Taxonomy" id="293382"/>
    <lineage>
        <taxon>Eukaryota</taxon>
        <taxon>Fungi</taxon>
        <taxon>Dikarya</taxon>
        <taxon>Ascomycota</taxon>
        <taxon>Pezizomycotina</taxon>
        <taxon>Eurotiomycetes</taxon>
        <taxon>Eurotiomycetidae</taxon>
        <taxon>Eurotiales</taxon>
        <taxon>Aspergillaceae</taxon>
        <taxon>Penicillium</taxon>
    </lineage>
</organism>
<reference evidence="1" key="1">
    <citation type="submission" date="2015-06" db="EMBL/GenBank/DDBJ databases">
        <authorList>
            <person name="Nguyen H."/>
        </authorList>
    </citation>
    <scope>NUCLEOTIDE SEQUENCE</scope>
    <source>
        <strain evidence="1">DAOM 180753</strain>
    </source>
</reference>
<dbReference type="EMBL" id="LACB01000012">
    <property type="protein sequence ID" value="KAJ9492407.1"/>
    <property type="molecule type" value="Genomic_DNA"/>
</dbReference>
<dbReference type="Proteomes" id="UP001227192">
    <property type="component" value="Unassembled WGS sequence"/>
</dbReference>
<evidence type="ECO:0000313" key="1">
    <source>
        <dbReference type="EMBL" id="KAJ9492407.1"/>
    </source>
</evidence>
<name>A0AAI9TS14_PENTH</name>
<evidence type="ECO:0000313" key="2">
    <source>
        <dbReference type="Proteomes" id="UP001227192"/>
    </source>
</evidence>
<sequence length="84" mass="9513">MRLAYVPERFWVRFPGKLFFCLSALFVWHVSISGALQFSFRPISHSTVSWSSGYDFPLTNAISVCSGKVLGSIPRETIFCIFAM</sequence>
<accession>A0AAI9TS14</accession>